<reference evidence="9 11" key="2">
    <citation type="submission" date="2018-03" db="EMBL/GenBank/DDBJ databases">
        <authorList>
            <person name="Fogelqvist J."/>
        </authorList>
    </citation>
    <scope>NUCLEOTIDE SEQUENCE [LARGE SCALE GENOMIC DNA]</scope>
</reference>
<dbReference type="GO" id="GO:0006623">
    <property type="term" value="P:protein targeting to vacuole"/>
    <property type="evidence" value="ECO:0007669"/>
    <property type="project" value="TreeGrafter"/>
</dbReference>
<dbReference type="EMBL" id="OVEO01000001">
    <property type="protein sequence ID" value="SPQ92918.1"/>
    <property type="molecule type" value="Genomic_DNA"/>
</dbReference>
<name>A0A0G4IUP1_PLABS</name>
<dbReference type="Pfam" id="PF07200">
    <property type="entry name" value="Mod_r"/>
    <property type="match status" value="1"/>
</dbReference>
<dbReference type="CDD" id="cd11685">
    <property type="entry name" value="UEV_TSG101-like"/>
    <property type="match status" value="1"/>
</dbReference>
<dbReference type="PANTHER" id="PTHR13678:SF2">
    <property type="entry name" value="VACUOLAR PROTEIN SORTING-ASSOCIATED PROTEIN 37A"/>
    <property type="match status" value="1"/>
</dbReference>
<accession>A0A0G4IUP1</accession>
<proteinExistence type="inferred from homology"/>
<dbReference type="SUPFAM" id="SSF54495">
    <property type="entry name" value="UBC-like"/>
    <property type="match status" value="1"/>
</dbReference>
<evidence type="ECO:0000256" key="5">
    <source>
        <dbReference type="ARBA" id="ARBA00022927"/>
    </source>
</evidence>
<dbReference type="GO" id="GO:0006612">
    <property type="term" value="P:protein targeting to membrane"/>
    <property type="evidence" value="ECO:0007669"/>
    <property type="project" value="TreeGrafter"/>
</dbReference>
<feature type="region of interest" description="Disordered" evidence="6">
    <location>
        <begin position="1"/>
        <end position="22"/>
    </location>
</feature>
<comment type="subcellular location">
    <subcellularLocation>
        <location evidence="1">Endosome</location>
    </subcellularLocation>
</comment>
<keyword evidence="5" id="KW-0653">Protein transport</keyword>
<dbReference type="InterPro" id="IPR016135">
    <property type="entry name" value="UBQ-conjugating_enzyme/RWD"/>
</dbReference>
<evidence type="ECO:0000256" key="4">
    <source>
        <dbReference type="ARBA" id="ARBA00022753"/>
    </source>
</evidence>
<reference evidence="8 10" key="1">
    <citation type="submission" date="2015-02" db="EMBL/GenBank/DDBJ databases">
        <authorList>
            <person name="Chooi Y.-H."/>
        </authorList>
    </citation>
    <scope>NUCLEOTIDE SEQUENCE [LARGE SCALE GENOMIC DNA]</scope>
    <source>
        <strain evidence="8">E3</strain>
    </source>
</reference>
<gene>
    <name evidence="8" type="ORF">PBRA_006963</name>
    <name evidence="9" type="ORF">PLBR_LOCUS133</name>
</gene>
<keyword evidence="3" id="KW-0813">Transport</keyword>
<dbReference type="Proteomes" id="UP000039324">
    <property type="component" value="Unassembled WGS sequence"/>
</dbReference>
<evidence type="ECO:0000256" key="2">
    <source>
        <dbReference type="ARBA" id="ARBA00007617"/>
    </source>
</evidence>
<evidence type="ECO:0000256" key="6">
    <source>
        <dbReference type="SAM" id="MobiDB-lite"/>
    </source>
</evidence>
<keyword evidence="4" id="KW-0967">Endosome</keyword>
<evidence type="ECO:0000313" key="11">
    <source>
        <dbReference type="Proteomes" id="UP000290189"/>
    </source>
</evidence>
<feature type="region of interest" description="Disordered" evidence="6">
    <location>
        <begin position="120"/>
        <end position="153"/>
    </location>
</feature>
<feature type="compositionally biased region" description="Low complexity" evidence="6">
    <location>
        <begin position="133"/>
        <end position="142"/>
    </location>
</feature>
<geneLocation type="mitochondrion" evidence="9"/>
<evidence type="ECO:0000259" key="7">
    <source>
        <dbReference type="Pfam" id="PF07200"/>
    </source>
</evidence>
<organism evidence="8 10">
    <name type="scientific">Plasmodiophora brassicae</name>
    <name type="common">Clubroot disease agent</name>
    <dbReference type="NCBI Taxonomy" id="37360"/>
    <lineage>
        <taxon>Eukaryota</taxon>
        <taxon>Sar</taxon>
        <taxon>Rhizaria</taxon>
        <taxon>Endomyxa</taxon>
        <taxon>Phytomyxea</taxon>
        <taxon>Plasmodiophorida</taxon>
        <taxon>Plasmodiophoridae</taxon>
        <taxon>Plasmodiophora</taxon>
    </lineage>
</organism>
<dbReference type="AlphaFoldDB" id="A0A0G4IUP1"/>
<comment type="similarity">
    <text evidence="2">Belongs to the VPS37 family.</text>
</comment>
<dbReference type="InterPro" id="IPR009851">
    <property type="entry name" value="Mod_r"/>
</dbReference>
<dbReference type="Gene3D" id="3.10.110.10">
    <property type="entry name" value="Ubiquitin Conjugating Enzyme"/>
    <property type="match status" value="1"/>
</dbReference>
<feature type="domain" description="VPS37 C-terminal" evidence="7">
    <location>
        <begin position="167"/>
        <end position="305"/>
    </location>
</feature>
<dbReference type="Proteomes" id="UP000290189">
    <property type="component" value="Unassembled WGS sequence"/>
</dbReference>
<dbReference type="EMBL" id="CDSF01000088">
    <property type="protein sequence ID" value="CEO98849.1"/>
    <property type="molecule type" value="Genomic_DNA"/>
</dbReference>
<keyword evidence="10" id="KW-1185">Reference proteome</keyword>
<evidence type="ECO:0000313" key="9">
    <source>
        <dbReference type="EMBL" id="SPQ92918.1"/>
    </source>
</evidence>
<evidence type="ECO:0000256" key="3">
    <source>
        <dbReference type="ARBA" id="ARBA00022448"/>
    </source>
</evidence>
<evidence type="ECO:0000256" key="1">
    <source>
        <dbReference type="ARBA" id="ARBA00004177"/>
    </source>
</evidence>
<dbReference type="OMA" id="HPWCNEH"/>
<dbReference type="GO" id="GO:0000813">
    <property type="term" value="C:ESCRT I complex"/>
    <property type="evidence" value="ECO:0007669"/>
    <property type="project" value="UniProtKB-ARBA"/>
</dbReference>
<dbReference type="PANTHER" id="PTHR13678">
    <property type="entry name" value="VACUOLAR PROTEIN SORTING-ASSOCIATED PROTEIN 37"/>
    <property type="match status" value="1"/>
</dbReference>
<dbReference type="GO" id="GO:0043162">
    <property type="term" value="P:ubiquitin-dependent protein catabolic process via the multivesicular body sorting pathway"/>
    <property type="evidence" value="ECO:0007669"/>
    <property type="project" value="TreeGrafter"/>
</dbReference>
<sequence length="316" mass="34938">MFFRRQQQPQQPPPQPDPQSSRQAQIHELKRLNPTVIAHPDQSSFDMPIHTPTARFDLQIRLPADFPAVSPLLTVSVAHLSHPLIGADGVIVHPQLSNWNTHCALGNIVRTISTDFLANPPVYNPPQPRPDKAQAAAAAAAASPTSQQPNPIALPPIPQVCEELRRLPTDRLVAMDQSTIEVEEFAEGLPIYEAIVQLRADIEKNVVEVARANLAVADDISDLQRDVDELSGKVQAAKTAYDAARLRQETLLAQYSAPAMALLFEKKADRVDMASEDVRQKYISGDLNEDAFVAQFMAGRVAFHRLMVTRERLLHA</sequence>
<evidence type="ECO:0000313" key="10">
    <source>
        <dbReference type="Proteomes" id="UP000039324"/>
    </source>
</evidence>
<dbReference type="STRING" id="37360.A0A0G4IUP1"/>
<keyword evidence="9" id="KW-0496">Mitochondrion</keyword>
<evidence type="ECO:0000313" key="8">
    <source>
        <dbReference type="EMBL" id="CEO98849.1"/>
    </source>
</evidence>
<dbReference type="OrthoDB" id="10260857at2759"/>
<protein>
    <recommendedName>
        <fullName evidence="7">VPS37 C-terminal domain-containing protein</fullName>
    </recommendedName>
</protein>